<dbReference type="AlphaFoldDB" id="A0A9X4JCE7"/>
<dbReference type="EMBL" id="JAPHVQ010000001">
    <property type="protein sequence ID" value="MDE8033763.1"/>
    <property type="molecule type" value="Genomic_DNA"/>
</dbReference>
<accession>A0A9X4JCE7</accession>
<feature type="transmembrane region" description="Helical" evidence="1">
    <location>
        <begin position="212"/>
        <end position="233"/>
    </location>
</feature>
<feature type="transmembrane region" description="Helical" evidence="1">
    <location>
        <begin position="146"/>
        <end position="167"/>
    </location>
</feature>
<feature type="transmembrane region" description="Helical" evidence="1">
    <location>
        <begin position="239"/>
        <end position="256"/>
    </location>
</feature>
<keyword evidence="3" id="KW-1185">Reference proteome</keyword>
<keyword evidence="1" id="KW-1133">Transmembrane helix</keyword>
<reference evidence="2" key="2">
    <citation type="journal article" date="2023" name="Pathogens">
        <title>Pathological Features and Genomic Characterization of an Actinobacillus equuli subsp. equuli Bearing Unique Virulence-Associated Genes from an Adult Horse with Pleuropneumonia.</title>
        <authorList>
            <person name="Kamali M."/>
            <person name="Carossino M."/>
            <person name="Del Piero F."/>
            <person name="Peak L."/>
            <person name="Mitchell M.S."/>
            <person name="Willette J."/>
            <person name="Baker R."/>
            <person name="Li F."/>
            <person name="Kenez A."/>
            <person name="Balasuriya U.B.R."/>
            <person name="Go Y.Y."/>
        </authorList>
    </citation>
    <scope>NUCLEOTIDE SEQUENCE</scope>
    <source>
        <strain evidence="2">4524</strain>
    </source>
</reference>
<feature type="transmembrane region" description="Helical" evidence="1">
    <location>
        <begin position="55"/>
        <end position="74"/>
    </location>
</feature>
<feature type="transmembrane region" description="Helical" evidence="1">
    <location>
        <begin position="179"/>
        <end position="200"/>
    </location>
</feature>
<evidence type="ECO:0000313" key="2">
    <source>
        <dbReference type="EMBL" id="MDE8033763.1"/>
    </source>
</evidence>
<sequence>MKTAFAEKAVAFLRIFANKIVEVSRQLQEFFHNGSFGVAVYPFFMHPLIRGSGRFVVILLAALLSFMGVFYLFAEFVVNLFSESSLISYIRHTVLELLIPFGTIIDGKTNTFSPLSQVMNAVFSLQGLAFVIAYLAVIVQLSRRKYWLLALIFAAFFSIGMSLIPSSQAKITAGGLQNLGASLTYLFGNLAILIAGIDIVKPQLLWLRRFALQAGTIGVLCILVTIFLPNILTPILERVAIYAIMIWEILAGLAMLKRK</sequence>
<proteinExistence type="predicted"/>
<name>A0A9X4JCE7_ACTEU</name>
<dbReference type="RefSeq" id="WP_275217074.1">
    <property type="nucleotide sequence ID" value="NZ_JAPHVQ010000001.1"/>
</dbReference>
<evidence type="ECO:0000256" key="1">
    <source>
        <dbReference type="SAM" id="Phobius"/>
    </source>
</evidence>
<comment type="caution">
    <text evidence="2">The sequence shown here is derived from an EMBL/GenBank/DDBJ whole genome shotgun (WGS) entry which is preliminary data.</text>
</comment>
<protein>
    <submittedName>
        <fullName evidence="2">Permease</fullName>
    </submittedName>
</protein>
<keyword evidence="1" id="KW-0472">Membrane</keyword>
<dbReference type="Proteomes" id="UP001142444">
    <property type="component" value="Unassembled WGS sequence"/>
</dbReference>
<reference evidence="2" key="1">
    <citation type="submission" date="2022-11" db="EMBL/GenBank/DDBJ databases">
        <authorList>
            <person name="Kamali M."/>
            <person name="Peak L."/>
            <person name="Go Y.Y."/>
            <person name="Balasuriya U.B.R."/>
            <person name="Carossino M."/>
        </authorList>
    </citation>
    <scope>NUCLEOTIDE SEQUENCE</scope>
    <source>
        <strain evidence="2">4524</strain>
    </source>
</reference>
<gene>
    <name evidence="2" type="ORF">OQ257_01060</name>
</gene>
<keyword evidence="1" id="KW-0812">Transmembrane</keyword>
<feature type="transmembrane region" description="Helical" evidence="1">
    <location>
        <begin position="118"/>
        <end position="139"/>
    </location>
</feature>
<evidence type="ECO:0000313" key="3">
    <source>
        <dbReference type="Proteomes" id="UP001142444"/>
    </source>
</evidence>
<organism evidence="2 3">
    <name type="scientific">Actinobacillus equuli subsp. equuli</name>
    <dbReference type="NCBI Taxonomy" id="202947"/>
    <lineage>
        <taxon>Bacteria</taxon>
        <taxon>Pseudomonadati</taxon>
        <taxon>Pseudomonadota</taxon>
        <taxon>Gammaproteobacteria</taxon>
        <taxon>Pasteurellales</taxon>
        <taxon>Pasteurellaceae</taxon>
        <taxon>Actinobacillus</taxon>
    </lineage>
</organism>